<keyword evidence="1" id="KW-0479">Metal-binding</keyword>
<dbReference type="InterPro" id="IPR013083">
    <property type="entry name" value="Znf_RING/FYVE/PHD"/>
</dbReference>
<evidence type="ECO:0000313" key="8">
    <source>
        <dbReference type="Proteomes" id="UP000297716"/>
    </source>
</evidence>
<dbReference type="PROSITE" id="PS50089">
    <property type="entry name" value="ZF_RING_2"/>
    <property type="match status" value="1"/>
</dbReference>
<dbReference type="GO" id="GO:0032183">
    <property type="term" value="F:SUMO binding"/>
    <property type="evidence" value="ECO:0007669"/>
    <property type="project" value="TreeGrafter"/>
</dbReference>
<dbReference type="SMART" id="SM00184">
    <property type="entry name" value="RING"/>
    <property type="match status" value="1"/>
</dbReference>
<dbReference type="PANTHER" id="PTHR47094:SF1">
    <property type="entry name" value="RING-TYPE E3 UBIQUITIN TRANSFERASE"/>
    <property type="match status" value="1"/>
</dbReference>
<keyword evidence="3" id="KW-0862">Zinc</keyword>
<organism evidence="7 8">
    <name type="scientific">Xylaria hypoxylon</name>
    <dbReference type="NCBI Taxonomy" id="37992"/>
    <lineage>
        <taxon>Eukaryota</taxon>
        <taxon>Fungi</taxon>
        <taxon>Dikarya</taxon>
        <taxon>Ascomycota</taxon>
        <taxon>Pezizomycotina</taxon>
        <taxon>Sordariomycetes</taxon>
        <taxon>Xylariomycetidae</taxon>
        <taxon>Xylariales</taxon>
        <taxon>Xylariaceae</taxon>
        <taxon>Xylaria</taxon>
    </lineage>
</organism>
<evidence type="ECO:0000313" key="7">
    <source>
        <dbReference type="EMBL" id="TGJ78527.1"/>
    </source>
</evidence>
<dbReference type="Pfam" id="PF13920">
    <property type="entry name" value="zf-C3HC4_3"/>
    <property type="match status" value="1"/>
</dbReference>
<feature type="compositionally biased region" description="Low complexity" evidence="5">
    <location>
        <begin position="244"/>
        <end position="270"/>
    </location>
</feature>
<evidence type="ECO:0000259" key="6">
    <source>
        <dbReference type="PROSITE" id="PS50089"/>
    </source>
</evidence>
<dbReference type="STRING" id="37992.A0A4Z0Y6Q2"/>
<gene>
    <name evidence="7" type="ORF">E0Z10_g10238</name>
</gene>
<feature type="compositionally biased region" description="Low complexity" evidence="5">
    <location>
        <begin position="313"/>
        <end position="332"/>
    </location>
</feature>
<keyword evidence="8" id="KW-1185">Reference proteome</keyword>
<dbReference type="GO" id="GO:0008270">
    <property type="term" value="F:zinc ion binding"/>
    <property type="evidence" value="ECO:0007669"/>
    <property type="project" value="UniProtKB-KW"/>
</dbReference>
<evidence type="ECO:0000256" key="5">
    <source>
        <dbReference type="SAM" id="MobiDB-lite"/>
    </source>
</evidence>
<accession>A0A4Z0Y6Q2</accession>
<feature type="compositionally biased region" description="Low complexity" evidence="5">
    <location>
        <begin position="70"/>
        <end position="93"/>
    </location>
</feature>
<feature type="region of interest" description="Disordered" evidence="5">
    <location>
        <begin position="312"/>
        <end position="453"/>
    </location>
</feature>
<evidence type="ECO:0000256" key="4">
    <source>
        <dbReference type="PROSITE-ProRule" id="PRU00175"/>
    </source>
</evidence>
<dbReference type="PANTHER" id="PTHR47094">
    <property type="entry name" value="ELFLESS, ISOFORM B"/>
    <property type="match status" value="1"/>
</dbReference>
<dbReference type="PROSITE" id="PS00518">
    <property type="entry name" value="ZF_RING_1"/>
    <property type="match status" value="1"/>
</dbReference>
<feature type="region of interest" description="Disordered" evidence="5">
    <location>
        <begin position="70"/>
        <end position="94"/>
    </location>
</feature>
<keyword evidence="2 4" id="KW-0863">Zinc-finger</keyword>
<dbReference type="InterPro" id="IPR049627">
    <property type="entry name" value="SLX8"/>
</dbReference>
<dbReference type="GO" id="GO:0033768">
    <property type="term" value="C:SUMO-targeted ubiquitin ligase complex"/>
    <property type="evidence" value="ECO:0007669"/>
    <property type="project" value="TreeGrafter"/>
</dbReference>
<reference evidence="7 8" key="1">
    <citation type="submission" date="2019-03" db="EMBL/GenBank/DDBJ databases">
        <title>Draft genome sequence of Xylaria hypoxylon DSM 108379, a ubiquitous saprotrophic-parasitic fungi on hardwood.</title>
        <authorList>
            <person name="Buettner E."/>
            <person name="Leonhardt S."/>
            <person name="Gebauer A.M."/>
            <person name="Liers C."/>
            <person name="Hofrichter M."/>
            <person name="Kellner H."/>
        </authorList>
    </citation>
    <scope>NUCLEOTIDE SEQUENCE [LARGE SCALE GENOMIC DNA]</scope>
    <source>
        <strain evidence="7 8">DSM 108379</strain>
    </source>
</reference>
<comment type="caution">
    <text evidence="7">The sequence shown here is derived from an EMBL/GenBank/DDBJ whole genome shotgun (WGS) entry which is preliminary data.</text>
</comment>
<dbReference type="OrthoDB" id="6270329at2759"/>
<dbReference type="InterPro" id="IPR001841">
    <property type="entry name" value="Znf_RING"/>
</dbReference>
<name>A0A4Z0Y6Q2_9PEZI</name>
<proteinExistence type="predicted"/>
<feature type="compositionally biased region" description="Polar residues" evidence="5">
    <location>
        <begin position="383"/>
        <end position="396"/>
    </location>
</feature>
<protein>
    <recommendedName>
        <fullName evidence="6">RING-type domain-containing protein</fullName>
    </recommendedName>
</protein>
<feature type="domain" description="RING-type" evidence="6">
    <location>
        <begin position="477"/>
        <end position="518"/>
    </location>
</feature>
<dbReference type="AlphaFoldDB" id="A0A4Z0Y6Q2"/>
<dbReference type="GO" id="GO:0061630">
    <property type="term" value="F:ubiquitin protein ligase activity"/>
    <property type="evidence" value="ECO:0007669"/>
    <property type="project" value="InterPro"/>
</dbReference>
<evidence type="ECO:0000256" key="3">
    <source>
        <dbReference type="ARBA" id="ARBA00022833"/>
    </source>
</evidence>
<dbReference type="Gene3D" id="3.30.40.10">
    <property type="entry name" value="Zinc/RING finger domain, C3HC4 (zinc finger)"/>
    <property type="match status" value="1"/>
</dbReference>
<dbReference type="GO" id="GO:0140082">
    <property type="term" value="F:SUMO-ubiquitin ligase activity"/>
    <property type="evidence" value="ECO:0007669"/>
    <property type="project" value="TreeGrafter"/>
</dbReference>
<feature type="region of interest" description="Disordered" evidence="5">
    <location>
        <begin position="226"/>
        <end position="294"/>
    </location>
</feature>
<evidence type="ECO:0000256" key="1">
    <source>
        <dbReference type="ARBA" id="ARBA00022723"/>
    </source>
</evidence>
<dbReference type="SUPFAM" id="SSF57850">
    <property type="entry name" value="RING/U-box"/>
    <property type="match status" value="1"/>
</dbReference>
<evidence type="ECO:0000256" key="2">
    <source>
        <dbReference type="ARBA" id="ARBA00022771"/>
    </source>
</evidence>
<sequence length="554" mass="59202">MATWGGSSREIGKAKISALVANEPLLDGRIAPNSYFPHGDVNTDTNTDTHTNANTYAGFSTSTNTTITTTTTINNGGSGSGNSNSNSNSNNNGDVDDLDSILRAFDDSSIQNFIVNGSIASRYPFSPQPSPPANDSFFATVGDTVHSPFYPTPTTNFPLLHIGGIFHSTLFTPQEPPPPTSLAPAPAPAPTTLALPQALAHPDHHSSFRYPGCLTPLSGGYNFYGHPRNYQPRAPPDIQGSNRSSYPSATPSTSSFATSFATAPTTQSQSHMSTVNPRPIHPTSHAQCSPRAAEAARSINDHFLTVLATQDFSSPSLPPASSSPSPTTLSPSGESKFVSEMPASSTRRRIPNRGGAVDLTKEEPDFEGSNPSVDSSIPFATMPATTRRQINTNITDSTARKRRPSAATSPSRPSKARRKAPPLDHADQSSPFDDDDLLGLNGHDGSETVDLSNATEVPAELMAPKVDNRIKIGKFQCVICMDDTTALTVTHCGHLFCSECLHSSLHIDSMKRTCPVCRSKVDLRDKKKKPVKSYYHLELKVMTATKKGKRPAGT</sequence>
<dbReference type="GO" id="GO:0006511">
    <property type="term" value="P:ubiquitin-dependent protein catabolic process"/>
    <property type="evidence" value="ECO:0007669"/>
    <property type="project" value="TreeGrafter"/>
</dbReference>
<dbReference type="InterPro" id="IPR017907">
    <property type="entry name" value="Znf_RING_CS"/>
</dbReference>
<dbReference type="Proteomes" id="UP000297716">
    <property type="component" value="Unassembled WGS sequence"/>
</dbReference>
<dbReference type="EMBL" id="SKBN01000380">
    <property type="protein sequence ID" value="TGJ78527.1"/>
    <property type="molecule type" value="Genomic_DNA"/>
</dbReference>